<proteinExistence type="predicted"/>
<protein>
    <recommendedName>
        <fullName evidence="4">Ig-like domain-containing protein</fullName>
    </recommendedName>
</protein>
<dbReference type="InterPro" id="IPR036179">
    <property type="entry name" value="Ig-like_dom_sf"/>
</dbReference>
<dbReference type="Gene3D" id="2.60.40.10">
    <property type="entry name" value="Immunoglobulins"/>
    <property type="match status" value="1"/>
</dbReference>
<dbReference type="Pfam" id="PF07686">
    <property type="entry name" value="V-set"/>
    <property type="match status" value="1"/>
</dbReference>
<dbReference type="GO" id="GO:0005576">
    <property type="term" value="C:extracellular region"/>
    <property type="evidence" value="ECO:0007669"/>
    <property type="project" value="UniProtKB-ARBA"/>
</dbReference>
<keyword evidence="3" id="KW-1280">Immunoglobulin</keyword>
<dbReference type="PANTHER" id="PTHR23266">
    <property type="entry name" value="IMMUNOGLOBULIN HEAVY CHAIN"/>
    <property type="match status" value="1"/>
</dbReference>
<dbReference type="SUPFAM" id="SSF48726">
    <property type="entry name" value="Immunoglobulin"/>
    <property type="match status" value="1"/>
</dbReference>
<keyword evidence="2" id="KW-1064">Adaptive immunity</keyword>
<evidence type="ECO:0000256" key="2">
    <source>
        <dbReference type="ARBA" id="ARBA00023130"/>
    </source>
</evidence>
<evidence type="ECO:0000313" key="5">
    <source>
        <dbReference type="Ensembl" id="ENSMALP00000009041.1"/>
    </source>
</evidence>
<name>A0A3Q3QBW1_MONAL</name>
<accession>A0A3Q3QBW1</accession>
<dbReference type="GO" id="GO:0002250">
    <property type="term" value="P:adaptive immune response"/>
    <property type="evidence" value="ECO:0007669"/>
    <property type="project" value="UniProtKB-KW"/>
</dbReference>
<dbReference type="InterPro" id="IPR050199">
    <property type="entry name" value="IgHV"/>
</dbReference>
<reference evidence="5" key="2">
    <citation type="submission" date="2025-09" db="UniProtKB">
        <authorList>
            <consortium name="Ensembl"/>
        </authorList>
    </citation>
    <scope>IDENTIFICATION</scope>
</reference>
<dbReference type="InterPro" id="IPR013783">
    <property type="entry name" value="Ig-like_fold"/>
</dbReference>
<dbReference type="AlphaFoldDB" id="A0A3Q3QBW1"/>
<dbReference type="GO" id="GO:0019814">
    <property type="term" value="C:immunoglobulin complex"/>
    <property type="evidence" value="ECO:0007669"/>
    <property type="project" value="UniProtKB-KW"/>
</dbReference>
<keyword evidence="1" id="KW-0391">Immunity</keyword>
<keyword evidence="6" id="KW-1185">Reference proteome</keyword>
<organism evidence="5 6">
    <name type="scientific">Monopterus albus</name>
    <name type="common">Swamp eel</name>
    <dbReference type="NCBI Taxonomy" id="43700"/>
    <lineage>
        <taxon>Eukaryota</taxon>
        <taxon>Metazoa</taxon>
        <taxon>Chordata</taxon>
        <taxon>Craniata</taxon>
        <taxon>Vertebrata</taxon>
        <taxon>Euteleostomi</taxon>
        <taxon>Actinopterygii</taxon>
        <taxon>Neopterygii</taxon>
        <taxon>Teleostei</taxon>
        <taxon>Neoteleostei</taxon>
        <taxon>Acanthomorphata</taxon>
        <taxon>Anabantaria</taxon>
        <taxon>Synbranchiformes</taxon>
        <taxon>Synbranchidae</taxon>
        <taxon>Monopterus</taxon>
    </lineage>
</organism>
<reference evidence="5" key="1">
    <citation type="submission" date="2025-08" db="UniProtKB">
        <authorList>
            <consortium name="Ensembl"/>
        </authorList>
    </citation>
    <scope>IDENTIFICATION</scope>
</reference>
<feature type="domain" description="Ig-like" evidence="4">
    <location>
        <begin position="6"/>
        <end position="102"/>
    </location>
</feature>
<sequence length="102" mass="11532">MKHYAPCAAGLTVVVLQSGDQLTHPGVSVMLECRMGPGLSMSSYTMYWYRQSRYKAPIEFLTKEYDKATGRFQSSFDTSKNYFSLQITEPLLNDSSTYYCAA</sequence>
<evidence type="ECO:0000313" key="6">
    <source>
        <dbReference type="Proteomes" id="UP000261600"/>
    </source>
</evidence>
<dbReference type="Proteomes" id="UP000261600">
    <property type="component" value="Unplaced"/>
</dbReference>
<dbReference type="InterPro" id="IPR013106">
    <property type="entry name" value="Ig_V-set"/>
</dbReference>
<dbReference type="InterPro" id="IPR007110">
    <property type="entry name" value="Ig-like_dom"/>
</dbReference>
<evidence type="ECO:0000256" key="3">
    <source>
        <dbReference type="ARBA" id="ARBA00043265"/>
    </source>
</evidence>
<dbReference type="Ensembl" id="ENSMALT00000009230.1">
    <property type="protein sequence ID" value="ENSMALP00000009041.1"/>
    <property type="gene ID" value="ENSMALG00000006446.1"/>
</dbReference>
<dbReference type="CDD" id="cd00099">
    <property type="entry name" value="IgV"/>
    <property type="match status" value="1"/>
</dbReference>
<dbReference type="PROSITE" id="PS50835">
    <property type="entry name" value="IG_LIKE"/>
    <property type="match status" value="1"/>
</dbReference>
<dbReference type="SMART" id="SM00406">
    <property type="entry name" value="IGv"/>
    <property type="match status" value="1"/>
</dbReference>
<evidence type="ECO:0000256" key="1">
    <source>
        <dbReference type="ARBA" id="ARBA00022859"/>
    </source>
</evidence>
<evidence type="ECO:0000259" key="4">
    <source>
        <dbReference type="PROSITE" id="PS50835"/>
    </source>
</evidence>